<dbReference type="EnsemblBacteria" id="CAD76341">
    <property type="protein sequence ID" value="CAD76341"/>
    <property type="gene ID" value="RB9569"/>
</dbReference>
<keyword evidence="3" id="KW-1185">Reference proteome</keyword>
<name>Q7ULD6_RHOBA</name>
<dbReference type="PATRIC" id="fig|243090.15.peg.4597"/>
<dbReference type="SUPFAM" id="SSF69118">
    <property type="entry name" value="AhpD-like"/>
    <property type="match status" value="1"/>
</dbReference>
<dbReference type="InParanoid" id="Q7ULD6"/>
<dbReference type="InterPro" id="IPR004675">
    <property type="entry name" value="AhpD_core"/>
</dbReference>
<sequence length="210" mass="21890">MLFNSLGSQWSPIMSRIETVNPALATGKAKELLDAVQAKLGMTPNLMRVMANSPAVLDAYLKFSGALAVGALTAKQRERIALAVGQANSCDYCLSAHTALGKMSGLTASEILDARRGKADDAKAGAILAFANQVVAKRGLVSDADVTTAREAGVTDAEIAETVANVSLNILTNYLNHVAQTEVDFPAAEKLSDDSTMDSCGCHTEACSVA</sequence>
<dbReference type="eggNOG" id="COG2128">
    <property type="taxonomic scope" value="Bacteria"/>
</dbReference>
<evidence type="ECO:0000259" key="1">
    <source>
        <dbReference type="Pfam" id="PF02627"/>
    </source>
</evidence>
<dbReference type="InterPro" id="IPR029032">
    <property type="entry name" value="AhpD-like"/>
</dbReference>
<gene>
    <name evidence="2" type="primary">mip</name>
    <name evidence="2" type="ordered locus">RB9569</name>
</gene>
<dbReference type="OrthoDB" id="9801997at2"/>
<dbReference type="InterPro" id="IPR003779">
    <property type="entry name" value="CMD-like"/>
</dbReference>
<dbReference type="HOGENOM" id="CLU_082760_5_0_0"/>
<dbReference type="GO" id="GO:0051920">
    <property type="term" value="F:peroxiredoxin activity"/>
    <property type="evidence" value="ECO:0007669"/>
    <property type="project" value="InterPro"/>
</dbReference>
<proteinExistence type="predicted"/>
<dbReference type="Proteomes" id="UP000001025">
    <property type="component" value="Chromosome"/>
</dbReference>
<reference evidence="2 3" key="1">
    <citation type="journal article" date="2003" name="Proc. Natl. Acad. Sci. U.S.A.">
        <title>Complete genome sequence of the marine planctomycete Pirellula sp. strain 1.</title>
        <authorList>
            <person name="Gloeckner F.O."/>
            <person name="Kube M."/>
            <person name="Bauer M."/>
            <person name="Teeling H."/>
            <person name="Lombardot T."/>
            <person name="Ludwig W."/>
            <person name="Gade D."/>
            <person name="Beck A."/>
            <person name="Borzym K."/>
            <person name="Heitmann K."/>
            <person name="Rabus R."/>
            <person name="Schlesner H."/>
            <person name="Amann R."/>
            <person name="Reinhardt R."/>
        </authorList>
    </citation>
    <scope>NUCLEOTIDE SEQUENCE [LARGE SCALE GENOMIC DNA]</scope>
    <source>
        <strain evidence="3">DSM 10527 / NCIMB 13988 / SH1</strain>
    </source>
</reference>
<dbReference type="Gene3D" id="1.20.1290.10">
    <property type="entry name" value="AhpD-like"/>
    <property type="match status" value="1"/>
</dbReference>
<dbReference type="PANTHER" id="PTHR35446:SF3">
    <property type="entry name" value="CMD DOMAIN-CONTAINING PROTEIN"/>
    <property type="match status" value="1"/>
</dbReference>
<dbReference type="NCBIfam" id="TIGR00778">
    <property type="entry name" value="ahpD_dom"/>
    <property type="match status" value="1"/>
</dbReference>
<accession>Q7ULD6</accession>
<dbReference type="AlphaFoldDB" id="Q7ULD6"/>
<dbReference type="EMBL" id="BX294149">
    <property type="protein sequence ID" value="CAD76341.1"/>
    <property type="molecule type" value="Genomic_DNA"/>
</dbReference>
<dbReference type="PANTHER" id="PTHR35446">
    <property type="entry name" value="SI:CH211-175M2.5"/>
    <property type="match status" value="1"/>
</dbReference>
<dbReference type="STRING" id="243090.RB9569"/>
<organism evidence="2 3">
    <name type="scientific">Rhodopirellula baltica (strain DSM 10527 / NCIMB 13988 / SH1)</name>
    <dbReference type="NCBI Taxonomy" id="243090"/>
    <lineage>
        <taxon>Bacteria</taxon>
        <taxon>Pseudomonadati</taxon>
        <taxon>Planctomycetota</taxon>
        <taxon>Planctomycetia</taxon>
        <taxon>Pirellulales</taxon>
        <taxon>Pirellulaceae</taxon>
        <taxon>Rhodopirellula</taxon>
    </lineage>
</organism>
<evidence type="ECO:0000313" key="3">
    <source>
        <dbReference type="Proteomes" id="UP000001025"/>
    </source>
</evidence>
<dbReference type="KEGG" id="rba:RB9569"/>
<evidence type="ECO:0000313" key="2">
    <source>
        <dbReference type="EMBL" id="CAD76341.1"/>
    </source>
</evidence>
<feature type="domain" description="Carboxymuconolactone decarboxylase-like" evidence="1">
    <location>
        <begin position="54"/>
        <end position="131"/>
    </location>
</feature>
<protein>
    <submittedName>
        <fullName evidence="2">Probable Mip</fullName>
    </submittedName>
</protein>
<dbReference type="Pfam" id="PF02627">
    <property type="entry name" value="CMD"/>
    <property type="match status" value="1"/>
</dbReference>